<dbReference type="Proteomes" id="UP000219573">
    <property type="component" value="Unassembled WGS sequence"/>
</dbReference>
<proteinExistence type="predicted"/>
<organism evidence="1 2">
    <name type="scientific">Orenia metallireducens</name>
    <dbReference type="NCBI Taxonomy" id="1413210"/>
    <lineage>
        <taxon>Bacteria</taxon>
        <taxon>Bacillati</taxon>
        <taxon>Bacillota</taxon>
        <taxon>Clostridia</taxon>
        <taxon>Halanaerobiales</taxon>
        <taxon>Halobacteroidaceae</taxon>
        <taxon>Orenia</taxon>
    </lineage>
</organism>
<dbReference type="AlphaFoldDB" id="A0A285GTF6"/>
<reference evidence="2" key="1">
    <citation type="submission" date="2017-09" db="EMBL/GenBank/DDBJ databases">
        <authorList>
            <person name="Varghese N."/>
            <person name="Submissions S."/>
        </authorList>
    </citation>
    <scope>NUCLEOTIDE SEQUENCE [LARGE SCALE GENOMIC DNA]</scope>
    <source>
        <strain evidence="2">MSL47</strain>
    </source>
</reference>
<protein>
    <submittedName>
        <fullName evidence="1">Uncharacterized protein</fullName>
    </submittedName>
</protein>
<accession>A0A285GTF6</accession>
<evidence type="ECO:0000313" key="2">
    <source>
        <dbReference type="Proteomes" id="UP000219573"/>
    </source>
</evidence>
<name>A0A285GTF6_9FIRM</name>
<sequence>MARELGVSRTTVSKAISRGKAGSKFFGGLMEYCEANNLNFRDYVLLSSEKEKKE</sequence>
<keyword evidence="2" id="KW-1185">Reference proteome</keyword>
<evidence type="ECO:0000313" key="1">
    <source>
        <dbReference type="EMBL" id="SNY26842.1"/>
    </source>
</evidence>
<gene>
    <name evidence="1" type="ORF">SAMN06265827_11061</name>
</gene>
<dbReference type="EMBL" id="OBDZ01000010">
    <property type="protein sequence ID" value="SNY26842.1"/>
    <property type="molecule type" value="Genomic_DNA"/>
</dbReference>